<comment type="caution">
    <text evidence="2">The sequence shown here is derived from an EMBL/GenBank/DDBJ whole genome shotgun (WGS) entry which is preliminary data.</text>
</comment>
<feature type="coiled-coil region" evidence="1">
    <location>
        <begin position="209"/>
        <end position="288"/>
    </location>
</feature>
<proteinExistence type="predicted"/>
<feature type="coiled-coil region" evidence="1">
    <location>
        <begin position="338"/>
        <end position="375"/>
    </location>
</feature>
<feature type="coiled-coil region" evidence="1">
    <location>
        <begin position="156"/>
        <end position="183"/>
    </location>
</feature>
<keyword evidence="3" id="KW-1185">Reference proteome</keyword>
<gene>
    <name evidence="2" type="ORF">QJS10_CPA06g00593</name>
</gene>
<evidence type="ECO:0000313" key="3">
    <source>
        <dbReference type="Proteomes" id="UP001180020"/>
    </source>
</evidence>
<sequence length="410" mass="47483">MAIISHLEVLHQGACAKIVQLSQEKEEFERSAMECSSYRSKYETCTAEYADLENLLKQEGLEKKFLQGEIRSITEDFKTLKDEFNEQSSEKDILQHAVTSLQDKLGKLYSTMITYDEHVREPTFASVSQEPESKNKDLQNIILHLEEHQQGIFNKIIHLSKEKEDIEKQRDTAQASLSCIESQTLSLKQKFESDVQELMGKLDLSNAYVEKLQLELQEVSHKLQISMEDEKKCSERNRELSSKLMISEIELEQITSEKGDFDPKLKKYESVEGELERIKMSLMHTQQENRTLMDSTQAADETVIQLQNELHCVKESLRCMHDELQLEKGLTEKLGIKVMDLSSQLNEKQEQLLSLDQLKNEMSDFVQCVSDLEVEKSRLLHLLSQKEKSQEKADDGMLLLQYQVLIRKLN</sequence>
<feature type="coiled-coil region" evidence="1">
    <location>
        <begin position="49"/>
        <end position="83"/>
    </location>
</feature>
<dbReference type="AlphaFoldDB" id="A0AAV9EI11"/>
<reference evidence="2" key="2">
    <citation type="submission" date="2023-06" db="EMBL/GenBank/DDBJ databases">
        <authorList>
            <person name="Ma L."/>
            <person name="Liu K.-W."/>
            <person name="Li Z."/>
            <person name="Hsiao Y.-Y."/>
            <person name="Qi Y."/>
            <person name="Fu T."/>
            <person name="Tang G."/>
            <person name="Zhang D."/>
            <person name="Sun W.-H."/>
            <person name="Liu D.-K."/>
            <person name="Li Y."/>
            <person name="Chen G.-Z."/>
            <person name="Liu X.-D."/>
            <person name="Liao X.-Y."/>
            <person name="Jiang Y.-T."/>
            <person name="Yu X."/>
            <person name="Hao Y."/>
            <person name="Huang J."/>
            <person name="Zhao X.-W."/>
            <person name="Ke S."/>
            <person name="Chen Y.-Y."/>
            <person name="Wu W.-L."/>
            <person name="Hsu J.-L."/>
            <person name="Lin Y.-F."/>
            <person name="Huang M.-D."/>
            <person name="Li C.-Y."/>
            <person name="Huang L."/>
            <person name="Wang Z.-W."/>
            <person name="Zhao X."/>
            <person name="Zhong W.-Y."/>
            <person name="Peng D.-H."/>
            <person name="Ahmad S."/>
            <person name="Lan S."/>
            <person name="Zhang J.-S."/>
            <person name="Tsai W.-C."/>
            <person name="Van De Peer Y."/>
            <person name="Liu Z.-J."/>
        </authorList>
    </citation>
    <scope>NUCLEOTIDE SEQUENCE</scope>
    <source>
        <strain evidence="2">CP</strain>
        <tissue evidence="2">Leaves</tissue>
    </source>
</reference>
<evidence type="ECO:0000256" key="1">
    <source>
        <dbReference type="SAM" id="Coils"/>
    </source>
</evidence>
<dbReference type="EMBL" id="JAUJYO010000006">
    <property type="protein sequence ID" value="KAK1313355.1"/>
    <property type="molecule type" value="Genomic_DNA"/>
</dbReference>
<dbReference type="PANTHER" id="PTHR34452:SF1">
    <property type="entry name" value="SPORULATION-SPECIFIC PROTEIN"/>
    <property type="match status" value="1"/>
</dbReference>
<organism evidence="2 3">
    <name type="scientific">Acorus calamus</name>
    <name type="common">Sweet flag</name>
    <dbReference type="NCBI Taxonomy" id="4465"/>
    <lineage>
        <taxon>Eukaryota</taxon>
        <taxon>Viridiplantae</taxon>
        <taxon>Streptophyta</taxon>
        <taxon>Embryophyta</taxon>
        <taxon>Tracheophyta</taxon>
        <taxon>Spermatophyta</taxon>
        <taxon>Magnoliopsida</taxon>
        <taxon>Liliopsida</taxon>
        <taxon>Acoraceae</taxon>
        <taxon>Acorus</taxon>
    </lineage>
</organism>
<evidence type="ECO:0000313" key="2">
    <source>
        <dbReference type="EMBL" id="KAK1313355.1"/>
    </source>
</evidence>
<protein>
    <submittedName>
        <fullName evidence="2">Uncharacterized protein</fullName>
    </submittedName>
</protein>
<reference evidence="2" key="1">
    <citation type="journal article" date="2023" name="Nat. Commun.">
        <title>Diploid and tetraploid genomes of Acorus and the evolution of monocots.</title>
        <authorList>
            <person name="Ma L."/>
            <person name="Liu K.W."/>
            <person name="Li Z."/>
            <person name="Hsiao Y.Y."/>
            <person name="Qi Y."/>
            <person name="Fu T."/>
            <person name="Tang G.D."/>
            <person name="Zhang D."/>
            <person name="Sun W.H."/>
            <person name="Liu D.K."/>
            <person name="Li Y."/>
            <person name="Chen G.Z."/>
            <person name="Liu X.D."/>
            <person name="Liao X.Y."/>
            <person name="Jiang Y.T."/>
            <person name="Yu X."/>
            <person name="Hao Y."/>
            <person name="Huang J."/>
            <person name="Zhao X.W."/>
            <person name="Ke S."/>
            <person name="Chen Y.Y."/>
            <person name="Wu W.L."/>
            <person name="Hsu J.L."/>
            <person name="Lin Y.F."/>
            <person name="Huang M.D."/>
            <person name="Li C.Y."/>
            <person name="Huang L."/>
            <person name="Wang Z.W."/>
            <person name="Zhao X."/>
            <person name="Zhong W.Y."/>
            <person name="Peng D.H."/>
            <person name="Ahmad S."/>
            <person name="Lan S."/>
            <person name="Zhang J.S."/>
            <person name="Tsai W.C."/>
            <person name="Van de Peer Y."/>
            <person name="Liu Z.J."/>
        </authorList>
    </citation>
    <scope>NUCLEOTIDE SEQUENCE</scope>
    <source>
        <strain evidence="2">CP</strain>
    </source>
</reference>
<name>A0AAV9EI11_ACOCL</name>
<keyword evidence="1" id="KW-0175">Coiled coil</keyword>
<dbReference type="Proteomes" id="UP001180020">
    <property type="component" value="Unassembled WGS sequence"/>
</dbReference>
<dbReference type="PANTHER" id="PTHR34452">
    <property type="entry name" value="MYOSIN HEAVY CHAIN-RELATED PROTEIN"/>
    <property type="match status" value="1"/>
</dbReference>
<accession>A0AAV9EI11</accession>